<dbReference type="Proteomes" id="UP000256379">
    <property type="component" value="Unassembled WGS sequence"/>
</dbReference>
<dbReference type="EMBL" id="NXLQ01000004">
    <property type="protein sequence ID" value="RDU66535.1"/>
    <property type="molecule type" value="Genomic_DNA"/>
</dbReference>
<evidence type="ECO:0000259" key="5">
    <source>
        <dbReference type="Pfam" id="PF00551"/>
    </source>
</evidence>
<protein>
    <recommendedName>
        <fullName evidence="2">phosphoribosylglycinamide formyltransferase 1</fullName>
        <ecNumber evidence="2">2.1.2.2</ecNumber>
    </recommendedName>
</protein>
<name>A0A3D8INM0_9HELI</name>
<dbReference type="PANTHER" id="PTHR43369">
    <property type="entry name" value="PHOSPHORIBOSYLGLYCINAMIDE FORMYLTRANSFERASE"/>
    <property type="match status" value="1"/>
</dbReference>
<dbReference type="RefSeq" id="WP_115542657.1">
    <property type="nucleotide sequence ID" value="NZ_NXLQ01000004.1"/>
</dbReference>
<dbReference type="EC" id="2.1.2.2" evidence="2"/>
<sequence>MQQYINIAILISGNGTNMENLIQTLHNKTLSQALHTNGIKLQNNKTLNDIDSSQSNHELPYREAFGREVLSERQNMQNIIINANNNYKDLVKNDPIINVFQVISNKSSAYGLIRAKNLHIPTYVIESKAKTREDFDYELAQHLSNLNKNHQVNYVLFAGFMRILGKKFFESLSNMTILNIHPSYLPLHKGANGIEESFYDTNDFGGVSIHYVSEELDSGTLIMQEKIQKIHNESLESFSNRIHILEYKLYPQAFLKVILQQK</sequence>
<dbReference type="InterPro" id="IPR036477">
    <property type="entry name" value="Formyl_transf_N_sf"/>
</dbReference>
<dbReference type="InterPro" id="IPR002376">
    <property type="entry name" value="Formyl_transf_N"/>
</dbReference>
<keyword evidence="3 6" id="KW-0808">Transferase</keyword>
<gene>
    <name evidence="6" type="ORF">CQA53_03610</name>
</gene>
<accession>A0A3D8INM0</accession>
<dbReference type="OrthoDB" id="9806170at2"/>
<evidence type="ECO:0000313" key="7">
    <source>
        <dbReference type="Proteomes" id="UP000256379"/>
    </source>
</evidence>
<dbReference type="SUPFAM" id="SSF53328">
    <property type="entry name" value="Formyltransferase"/>
    <property type="match status" value="1"/>
</dbReference>
<feature type="domain" description="Formyl transferase N-terminal" evidence="5">
    <location>
        <begin position="82"/>
        <end position="253"/>
    </location>
</feature>
<dbReference type="Pfam" id="PF00551">
    <property type="entry name" value="Formyl_trans_N"/>
    <property type="match status" value="1"/>
</dbReference>
<dbReference type="PANTHER" id="PTHR43369:SF2">
    <property type="entry name" value="PHOSPHORIBOSYLGLYCINAMIDE FORMYLTRANSFERASE"/>
    <property type="match status" value="1"/>
</dbReference>
<comment type="pathway">
    <text evidence="1">Purine metabolism; IMP biosynthesis via de novo pathway; N(2)-formyl-N(1)-(5-phospho-D-ribosyl)glycinamide from N(1)-(5-phospho-D-ribosyl)glycinamide (10-formyl THF route): step 1/1.</text>
</comment>
<evidence type="ECO:0000256" key="2">
    <source>
        <dbReference type="ARBA" id="ARBA00012254"/>
    </source>
</evidence>
<evidence type="ECO:0000256" key="1">
    <source>
        <dbReference type="ARBA" id="ARBA00005054"/>
    </source>
</evidence>
<proteinExistence type="predicted"/>
<dbReference type="GO" id="GO:0006189">
    <property type="term" value="P:'de novo' IMP biosynthetic process"/>
    <property type="evidence" value="ECO:0007669"/>
    <property type="project" value="TreeGrafter"/>
</dbReference>
<evidence type="ECO:0000256" key="4">
    <source>
        <dbReference type="ARBA" id="ARBA00022755"/>
    </source>
</evidence>
<dbReference type="AlphaFoldDB" id="A0A3D8INM0"/>
<evidence type="ECO:0000256" key="3">
    <source>
        <dbReference type="ARBA" id="ARBA00022679"/>
    </source>
</evidence>
<reference evidence="6 7" key="1">
    <citation type="submission" date="2018-04" db="EMBL/GenBank/DDBJ databases">
        <title>Novel Campyloabacter and Helicobacter Species and Strains.</title>
        <authorList>
            <person name="Mannion A.J."/>
            <person name="Shen Z."/>
            <person name="Fox J.G."/>
        </authorList>
    </citation>
    <scope>NUCLEOTIDE SEQUENCE [LARGE SCALE GENOMIC DNA]</scope>
    <source>
        <strain evidence="6 7">MIT 17-337</strain>
    </source>
</reference>
<dbReference type="Gene3D" id="3.40.50.170">
    <property type="entry name" value="Formyl transferase, N-terminal domain"/>
    <property type="match status" value="1"/>
</dbReference>
<organism evidence="6 7">
    <name type="scientific">Helicobacter didelphidarum</name>
    <dbReference type="NCBI Taxonomy" id="2040648"/>
    <lineage>
        <taxon>Bacteria</taxon>
        <taxon>Pseudomonadati</taxon>
        <taxon>Campylobacterota</taxon>
        <taxon>Epsilonproteobacteria</taxon>
        <taxon>Campylobacterales</taxon>
        <taxon>Helicobacteraceae</taxon>
        <taxon>Helicobacter</taxon>
    </lineage>
</organism>
<dbReference type="GO" id="GO:0005737">
    <property type="term" value="C:cytoplasm"/>
    <property type="evidence" value="ECO:0007669"/>
    <property type="project" value="TreeGrafter"/>
</dbReference>
<comment type="caution">
    <text evidence="6">The sequence shown here is derived from an EMBL/GenBank/DDBJ whole genome shotgun (WGS) entry which is preliminary data.</text>
</comment>
<keyword evidence="7" id="KW-1185">Reference proteome</keyword>
<dbReference type="GO" id="GO:0004644">
    <property type="term" value="F:phosphoribosylglycinamide formyltransferase activity"/>
    <property type="evidence" value="ECO:0007669"/>
    <property type="project" value="UniProtKB-EC"/>
</dbReference>
<keyword evidence="4" id="KW-0658">Purine biosynthesis</keyword>
<evidence type="ECO:0000313" key="6">
    <source>
        <dbReference type="EMBL" id="RDU66535.1"/>
    </source>
</evidence>